<dbReference type="Proteomes" id="UP000010473">
    <property type="component" value="Chromosome"/>
</dbReference>
<dbReference type="AlphaFoldDB" id="K9XWQ3"/>
<keyword evidence="2" id="KW-1185">Reference proteome</keyword>
<protein>
    <submittedName>
        <fullName evidence="1">Uncharacterized protein</fullName>
    </submittedName>
</protein>
<evidence type="ECO:0000313" key="2">
    <source>
        <dbReference type="Proteomes" id="UP000010473"/>
    </source>
</evidence>
<accession>K9XWQ3</accession>
<sequence length="60" mass="5907">MNESQAFELGRLLGNGAAIAQGIMEFIAGTAAQGGGEGLCITGIGCFAGAPAIARGIILR</sequence>
<name>K9XWQ3_STAC7</name>
<dbReference type="KEGG" id="scs:Sta7437_3527"/>
<dbReference type="EMBL" id="CP003653">
    <property type="protein sequence ID" value="AFZ37025.1"/>
    <property type="molecule type" value="Genomic_DNA"/>
</dbReference>
<reference evidence="2" key="1">
    <citation type="journal article" date="2013" name="Proc. Natl. Acad. Sci. U.S.A.">
        <title>Improving the coverage of the cyanobacterial phylum using diversity-driven genome sequencing.</title>
        <authorList>
            <person name="Shih P.M."/>
            <person name="Wu D."/>
            <person name="Latifi A."/>
            <person name="Axen S.D."/>
            <person name="Fewer D.P."/>
            <person name="Talla E."/>
            <person name="Calteau A."/>
            <person name="Cai F."/>
            <person name="Tandeau de Marsac N."/>
            <person name="Rippka R."/>
            <person name="Herdman M."/>
            <person name="Sivonen K."/>
            <person name="Coursin T."/>
            <person name="Laurent T."/>
            <person name="Goodwin L."/>
            <person name="Nolan M."/>
            <person name="Davenport K.W."/>
            <person name="Han C.S."/>
            <person name="Rubin E.M."/>
            <person name="Eisen J.A."/>
            <person name="Woyke T."/>
            <person name="Gugger M."/>
            <person name="Kerfeld C.A."/>
        </authorList>
    </citation>
    <scope>NUCLEOTIDE SEQUENCE [LARGE SCALE GENOMIC DNA]</scope>
    <source>
        <strain evidence="2">ATCC 29371 / PCC 7437</strain>
    </source>
</reference>
<evidence type="ECO:0000313" key="1">
    <source>
        <dbReference type="EMBL" id="AFZ37025.1"/>
    </source>
</evidence>
<proteinExistence type="predicted"/>
<dbReference type="HOGENOM" id="CLU_2939532_0_0_3"/>
<organism evidence="1 2">
    <name type="scientific">Stanieria cyanosphaera (strain ATCC 29371 / PCC 7437)</name>
    <dbReference type="NCBI Taxonomy" id="111780"/>
    <lineage>
        <taxon>Bacteria</taxon>
        <taxon>Bacillati</taxon>
        <taxon>Cyanobacteriota</taxon>
        <taxon>Cyanophyceae</taxon>
        <taxon>Pleurocapsales</taxon>
        <taxon>Dermocarpellaceae</taxon>
        <taxon>Stanieria</taxon>
    </lineage>
</organism>
<dbReference type="RefSeq" id="WP_015194687.1">
    <property type="nucleotide sequence ID" value="NC_019748.1"/>
</dbReference>
<gene>
    <name evidence="1" type="ordered locus">Sta7437_3527</name>
</gene>